<organism evidence="2 3">
    <name type="scientific">Exiguobacterium undae</name>
    <dbReference type="NCBI Taxonomy" id="169177"/>
    <lineage>
        <taxon>Bacteria</taxon>
        <taxon>Bacillati</taxon>
        <taxon>Bacillota</taxon>
        <taxon>Bacilli</taxon>
        <taxon>Bacillales</taxon>
        <taxon>Bacillales Family XII. Incertae Sedis</taxon>
        <taxon>Exiguobacterium</taxon>
    </lineage>
</organism>
<gene>
    <name evidence="2" type="ORF">A3783_16555</name>
</gene>
<evidence type="ECO:0000313" key="3">
    <source>
        <dbReference type="Proteomes" id="UP000078447"/>
    </source>
</evidence>
<feature type="region of interest" description="Disordered" evidence="1">
    <location>
        <begin position="42"/>
        <end position="70"/>
    </location>
</feature>
<reference evidence="2 3" key="1">
    <citation type="submission" date="2016-03" db="EMBL/GenBank/DDBJ databases">
        <authorList>
            <person name="Cho S.-Y."/>
            <person name="Lim S."/>
            <person name="Kim H."/>
            <person name="Soh E.H."/>
            <person name="Moon J.S."/>
        </authorList>
    </citation>
    <scope>NUCLEOTIDE SEQUENCE [LARGE SCALE GENOMIC DNA]</scope>
    <source>
        <strain evidence="2 3">KCTC 3810</strain>
    </source>
</reference>
<feature type="compositionally biased region" description="Low complexity" evidence="1">
    <location>
        <begin position="49"/>
        <end position="70"/>
    </location>
</feature>
<evidence type="ECO:0000313" key="2">
    <source>
        <dbReference type="EMBL" id="OAN13382.1"/>
    </source>
</evidence>
<proteinExistence type="predicted"/>
<dbReference type="RefSeq" id="WP_064506611.1">
    <property type="nucleotide sequence ID" value="NZ_LVVL01000011.1"/>
</dbReference>
<dbReference type="EMBL" id="LVVL01000011">
    <property type="protein sequence ID" value="OAN13382.1"/>
    <property type="molecule type" value="Genomic_DNA"/>
</dbReference>
<sequence>MALTSRHLLWLVLFCLLLSISANVYQYRFSVSDREHTIVDKNRKDSLPETTTMDSSVSTDVQDQEQESSVSQNAERFITFAFTWEDGTYPTRKRQAAQYMSESIKLTLFASSGSDGKFTASVADIDVFPSRDDPEHCLVRFKRTLTIDSNGYEETSDELVELTFTNQDGRFIVDQMKSLKSSGGV</sequence>
<accession>A0ABX2V915</accession>
<comment type="caution">
    <text evidence="2">The sequence shown here is derived from an EMBL/GenBank/DDBJ whole genome shotgun (WGS) entry which is preliminary data.</text>
</comment>
<name>A0ABX2V915_9BACL</name>
<protein>
    <submittedName>
        <fullName evidence="2">Uncharacterized protein</fullName>
    </submittedName>
</protein>
<dbReference type="Proteomes" id="UP000078447">
    <property type="component" value="Unassembled WGS sequence"/>
</dbReference>
<keyword evidence="3" id="KW-1185">Reference proteome</keyword>
<evidence type="ECO:0000256" key="1">
    <source>
        <dbReference type="SAM" id="MobiDB-lite"/>
    </source>
</evidence>